<keyword evidence="7" id="KW-0808">Transferase</keyword>
<dbReference type="Pfam" id="PF03982">
    <property type="entry name" value="DAGAT"/>
    <property type="match status" value="1"/>
</dbReference>
<evidence type="ECO:0000256" key="8">
    <source>
        <dbReference type="ARBA" id="ARBA00022692"/>
    </source>
</evidence>
<dbReference type="GO" id="GO:0019432">
    <property type="term" value="P:triglyceride biosynthetic process"/>
    <property type="evidence" value="ECO:0007669"/>
    <property type="project" value="TreeGrafter"/>
</dbReference>
<comment type="caution">
    <text evidence="15">The sequence shown here is derived from an EMBL/GenBank/DDBJ whole genome shotgun (WGS) entry which is preliminary data.</text>
</comment>
<evidence type="ECO:0000256" key="3">
    <source>
        <dbReference type="ARBA" id="ARBA00005189"/>
    </source>
</evidence>
<dbReference type="EMBL" id="JAXCGZ010018880">
    <property type="protein sequence ID" value="KAK7067306.1"/>
    <property type="molecule type" value="Genomic_DNA"/>
</dbReference>
<organism evidence="15 16">
    <name type="scientific">Halocaridina rubra</name>
    <name type="common">Hawaiian red shrimp</name>
    <dbReference type="NCBI Taxonomy" id="373956"/>
    <lineage>
        <taxon>Eukaryota</taxon>
        <taxon>Metazoa</taxon>
        <taxon>Ecdysozoa</taxon>
        <taxon>Arthropoda</taxon>
        <taxon>Crustacea</taxon>
        <taxon>Multicrustacea</taxon>
        <taxon>Malacostraca</taxon>
        <taxon>Eumalacostraca</taxon>
        <taxon>Eucarida</taxon>
        <taxon>Decapoda</taxon>
        <taxon>Pleocyemata</taxon>
        <taxon>Caridea</taxon>
        <taxon>Atyoidea</taxon>
        <taxon>Atyidae</taxon>
        <taxon>Halocaridina</taxon>
    </lineage>
</organism>
<comment type="similarity">
    <text evidence="4">Belongs to the diacylglycerol acyltransferase family.</text>
</comment>
<dbReference type="AlphaFoldDB" id="A0AAN8WJS1"/>
<evidence type="ECO:0000256" key="5">
    <source>
        <dbReference type="ARBA" id="ARBA00013244"/>
    </source>
</evidence>
<evidence type="ECO:0000313" key="16">
    <source>
        <dbReference type="Proteomes" id="UP001381693"/>
    </source>
</evidence>
<evidence type="ECO:0000256" key="6">
    <source>
        <dbReference type="ARBA" id="ARBA00022516"/>
    </source>
</evidence>
<dbReference type="PANTHER" id="PTHR12317">
    <property type="entry name" value="DIACYLGLYCEROL O-ACYLTRANSFERASE"/>
    <property type="match status" value="1"/>
</dbReference>
<evidence type="ECO:0000256" key="12">
    <source>
        <dbReference type="ARBA" id="ARBA00023098"/>
    </source>
</evidence>
<evidence type="ECO:0000256" key="1">
    <source>
        <dbReference type="ARBA" id="ARBA00004477"/>
    </source>
</evidence>
<protein>
    <recommendedName>
        <fullName evidence="5">diacylglycerol O-acyltransferase</fullName>
        <ecNumber evidence="5">2.3.1.20</ecNumber>
    </recommendedName>
</protein>
<keyword evidence="14" id="KW-0012">Acyltransferase</keyword>
<proteinExistence type="inferred from homology"/>
<evidence type="ECO:0000256" key="4">
    <source>
        <dbReference type="ARBA" id="ARBA00005420"/>
    </source>
</evidence>
<dbReference type="InterPro" id="IPR007130">
    <property type="entry name" value="DAGAT"/>
</dbReference>
<keyword evidence="12" id="KW-0443">Lipid metabolism</keyword>
<dbReference type="Proteomes" id="UP001381693">
    <property type="component" value="Unassembled WGS sequence"/>
</dbReference>
<reference evidence="15 16" key="1">
    <citation type="submission" date="2023-11" db="EMBL/GenBank/DDBJ databases">
        <title>Halocaridina rubra genome assembly.</title>
        <authorList>
            <person name="Smith C."/>
        </authorList>
    </citation>
    <scope>NUCLEOTIDE SEQUENCE [LARGE SCALE GENOMIC DNA]</scope>
    <source>
        <strain evidence="15">EP-1</strain>
        <tissue evidence="15">Whole</tissue>
    </source>
</reference>
<keyword evidence="6" id="KW-0444">Lipid biosynthesis</keyword>
<comment type="pathway">
    <text evidence="3">Lipid metabolism.</text>
</comment>
<dbReference type="GO" id="GO:0006071">
    <property type="term" value="P:glycerol metabolic process"/>
    <property type="evidence" value="ECO:0007669"/>
    <property type="project" value="UniProtKB-KW"/>
</dbReference>
<name>A0AAN8WJS1_HALRR</name>
<dbReference type="EC" id="2.3.1.20" evidence="5"/>
<dbReference type="CDD" id="cd07987">
    <property type="entry name" value="LPLAT_MGAT-like"/>
    <property type="match status" value="1"/>
</dbReference>
<evidence type="ECO:0000256" key="2">
    <source>
        <dbReference type="ARBA" id="ARBA00004771"/>
    </source>
</evidence>
<keyword evidence="13" id="KW-0472">Membrane</keyword>
<evidence type="ECO:0000256" key="9">
    <source>
        <dbReference type="ARBA" id="ARBA00022798"/>
    </source>
</evidence>
<comment type="subcellular location">
    <subcellularLocation>
        <location evidence="1">Endoplasmic reticulum membrane</location>
        <topology evidence="1">Multi-pass membrane protein</topology>
    </subcellularLocation>
</comment>
<accession>A0AAN8WJS1</accession>
<evidence type="ECO:0000256" key="11">
    <source>
        <dbReference type="ARBA" id="ARBA00022989"/>
    </source>
</evidence>
<evidence type="ECO:0000256" key="10">
    <source>
        <dbReference type="ARBA" id="ARBA00022824"/>
    </source>
</evidence>
<gene>
    <name evidence="15" type="ORF">SK128_003165</name>
</gene>
<keyword evidence="11" id="KW-1133">Transmembrane helix</keyword>
<comment type="pathway">
    <text evidence="2">Glycerolipid metabolism; triacylglycerol biosynthesis.</text>
</comment>
<keyword evidence="16" id="KW-1185">Reference proteome</keyword>
<evidence type="ECO:0000256" key="7">
    <source>
        <dbReference type="ARBA" id="ARBA00022679"/>
    </source>
</evidence>
<sequence length="214" mass="24034">MLAQKIASCIICKLAPKDTVECGMILINQVHVIFMTRTGTVCASRDSINYIMNEEEKGQSLCLVIGGAKESLDCHPGRADLYLKDRKGFCKIALRHGASLVPIYSFGENEIYDQFSNPPGSLTRRLQCAFQKTFGFAPLIFFGRGVFQYFFGIVPYRKPICTVVGAPIEVPRVEDPTQEQIDSLHASYVKALTDLYNNNKDQYSLYPEVKLNIF</sequence>
<dbReference type="GO" id="GO:0004144">
    <property type="term" value="F:diacylglycerol O-acyltransferase activity"/>
    <property type="evidence" value="ECO:0007669"/>
    <property type="project" value="UniProtKB-EC"/>
</dbReference>
<keyword evidence="10" id="KW-0256">Endoplasmic reticulum</keyword>
<evidence type="ECO:0000256" key="14">
    <source>
        <dbReference type="ARBA" id="ARBA00023315"/>
    </source>
</evidence>
<keyword evidence="8" id="KW-0812">Transmembrane</keyword>
<evidence type="ECO:0000313" key="15">
    <source>
        <dbReference type="EMBL" id="KAK7067306.1"/>
    </source>
</evidence>
<keyword evidence="9" id="KW-0319">Glycerol metabolism</keyword>
<dbReference type="GO" id="GO:0005789">
    <property type="term" value="C:endoplasmic reticulum membrane"/>
    <property type="evidence" value="ECO:0007669"/>
    <property type="project" value="UniProtKB-SubCell"/>
</dbReference>
<evidence type="ECO:0000256" key="13">
    <source>
        <dbReference type="ARBA" id="ARBA00023136"/>
    </source>
</evidence>
<dbReference type="PANTHER" id="PTHR12317:SF0">
    <property type="entry name" value="ACYLTRANSFERASE"/>
    <property type="match status" value="1"/>
</dbReference>